<evidence type="ECO:0000256" key="1">
    <source>
        <dbReference type="SAM" id="MobiDB-lite"/>
    </source>
</evidence>
<name>A0A1F8GQK4_9BACT</name>
<evidence type="ECO:0000313" key="3">
    <source>
        <dbReference type="EMBL" id="OGN27653.1"/>
    </source>
</evidence>
<proteinExistence type="predicted"/>
<dbReference type="Proteomes" id="UP000178444">
    <property type="component" value="Unassembled WGS sequence"/>
</dbReference>
<comment type="caution">
    <text evidence="3">The sequence shown here is derived from an EMBL/GenBank/DDBJ whole genome shotgun (WGS) entry which is preliminary data.</text>
</comment>
<organism evidence="3 4">
    <name type="scientific">Candidatus Yanofskybacteria bacterium RIFCSPLOWO2_01_FULL_49_17</name>
    <dbReference type="NCBI Taxonomy" id="1802700"/>
    <lineage>
        <taxon>Bacteria</taxon>
        <taxon>Candidatus Yanofskyibacteriota</taxon>
    </lineage>
</organism>
<keyword evidence="2" id="KW-1133">Transmembrane helix</keyword>
<keyword evidence="2" id="KW-0472">Membrane</keyword>
<sequence length="353" mass="36518">MRTIRFVIIIGLVLSGISVSYFSQADTGMFVPVSGTDATGDSPTAMTTSSSGDIFKYSISDDKRMATNAAWPGTGLYNENKYIELVFTPDIPVDSAVSSVVVTHEYRRNAILAAAKLEVWDGSFWQDVSLLLPDTTATDVTEAKDITSIISTPAAVNGLKVRFLAYRDTVATSATTSHDYLGLTVTYTGGSTPTPTPTPTPTETATPTPSPTSTPTPTETPTPEQTPTPTPSPTITPTTSPSGSGTTVAPSVSPTVTPAATAATSSPRPSVLVSPSPSANPLSAQALSAVQTNPPAGGPKFTPTPKLSPIAKKTATPEPESEPIDTTPAPRPFVGGIFGAILSVILRLIGIIK</sequence>
<feature type="compositionally biased region" description="Low complexity" evidence="1">
    <location>
        <begin position="235"/>
        <end position="289"/>
    </location>
</feature>
<evidence type="ECO:0008006" key="5">
    <source>
        <dbReference type="Google" id="ProtNLM"/>
    </source>
</evidence>
<evidence type="ECO:0000256" key="2">
    <source>
        <dbReference type="SAM" id="Phobius"/>
    </source>
</evidence>
<dbReference type="AlphaFoldDB" id="A0A1F8GQK4"/>
<protein>
    <recommendedName>
        <fullName evidence="5">F5/8 type C domain-containing protein</fullName>
    </recommendedName>
</protein>
<gene>
    <name evidence="3" type="ORF">A2941_01540</name>
</gene>
<keyword evidence="2" id="KW-0812">Transmembrane</keyword>
<feature type="transmembrane region" description="Helical" evidence="2">
    <location>
        <begin position="333"/>
        <end position="352"/>
    </location>
</feature>
<dbReference type="EMBL" id="MGKO01000008">
    <property type="protein sequence ID" value="OGN27653.1"/>
    <property type="molecule type" value="Genomic_DNA"/>
</dbReference>
<reference evidence="3 4" key="1">
    <citation type="journal article" date="2016" name="Nat. Commun.">
        <title>Thousands of microbial genomes shed light on interconnected biogeochemical processes in an aquifer system.</title>
        <authorList>
            <person name="Anantharaman K."/>
            <person name="Brown C.T."/>
            <person name="Hug L.A."/>
            <person name="Sharon I."/>
            <person name="Castelle C.J."/>
            <person name="Probst A.J."/>
            <person name="Thomas B.C."/>
            <person name="Singh A."/>
            <person name="Wilkins M.J."/>
            <person name="Karaoz U."/>
            <person name="Brodie E.L."/>
            <person name="Williams K.H."/>
            <person name="Hubbard S.S."/>
            <person name="Banfield J.F."/>
        </authorList>
    </citation>
    <scope>NUCLEOTIDE SEQUENCE [LARGE SCALE GENOMIC DNA]</scope>
</reference>
<evidence type="ECO:0000313" key="4">
    <source>
        <dbReference type="Proteomes" id="UP000178444"/>
    </source>
</evidence>
<feature type="compositionally biased region" description="Pro residues" evidence="1">
    <location>
        <begin position="208"/>
        <end position="234"/>
    </location>
</feature>
<accession>A0A1F8GQK4</accession>
<feature type="region of interest" description="Disordered" evidence="1">
    <location>
        <begin position="189"/>
        <end position="330"/>
    </location>
</feature>